<sequence>MAVATGGATFLLSYLLDGEMTWTMMLSVFIGGVVLVVQHLVDVESKVEAAADAQAERLSGFERRLDRVDRGVRLLESLESSAVEAAVPGARPISGLVERSAKFVPPSPVLGRLVAEEIRAMNELLRGLEGDSATCQGEDRDWILALTRGAQRTISATSTTAADGGRRSFSDGFWKSELGRAYLAAQREAVGRGVSVRRVFILNSEKIRRNSDFVKICEDQRNAGIIVHSVVVPGGDQLGSGGTGWRKTFRDFILFDDEVSYEVEVGALQGASITSTHLKFDRTRIGERIALFNEIWAEAQAAAAADEAARRSAS</sequence>
<accession>A0A1S1PED3</accession>
<keyword evidence="1" id="KW-1133">Transmembrane helix</keyword>
<keyword evidence="3" id="KW-1185">Reference proteome</keyword>
<keyword evidence="1" id="KW-0812">Transmembrane</keyword>
<feature type="transmembrane region" description="Helical" evidence="1">
    <location>
        <begin position="20"/>
        <end position="37"/>
    </location>
</feature>
<evidence type="ECO:0000313" key="2">
    <source>
        <dbReference type="EMBL" id="OHV19631.1"/>
    </source>
</evidence>
<protein>
    <submittedName>
        <fullName evidence="2">Uncharacterized protein</fullName>
    </submittedName>
</protein>
<dbReference type="Proteomes" id="UP000179769">
    <property type="component" value="Unassembled WGS sequence"/>
</dbReference>
<organism evidence="2 3">
    <name type="scientific">Parafrankia soli</name>
    <dbReference type="NCBI Taxonomy" id="2599596"/>
    <lineage>
        <taxon>Bacteria</taxon>
        <taxon>Bacillati</taxon>
        <taxon>Actinomycetota</taxon>
        <taxon>Actinomycetes</taxon>
        <taxon>Frankiales</taxon>
        <taxon>Frankiaceae</taxon>
        <taxon>Parafrankia</taxon>
    </lineage>
</organism>
<dbReference type="RefSeq" id="WP_020464290.1">
    <property type="nucleotide sequence ID" value="NZ_MAXA01000279.1"/>
</dbReference>
<dbReference type="AlphaFoldDB" id="A0A1S1PED3"/>
<gene>
    <name evidence="2" type="ORF">BBK14_08990</name>
</gene>
<name>A0A1S1PED3_9ACTN</name>
<keyword evidence="1" id="KW-0472">Membrane</keyword>
<proteinExistence type="predicted"/>
<evidence type="ECO:0000256" key="1">
    <source>
        <dbReference type="SAM" id="Phobius"/>
    </source>
</evidence>
<dbReference type="EMBL" id="MAXA01000279">
    <property type="protein sequence ID" value="OHV19631.1"/>
    <property type="molecule type" value="Genomic_DNA"/>
</dbReference>
<comment type="caution">
    <text evidence="2">The sequence shown here is derived from an EMBL/GenBank/DDBJ whole genome shotgun (WGS) entry which is preliminary data.</text>
</comment>
<reference evidence="3" key="1">
    <citation type="submission" date="2016-07" db="EMBL/GenBank/DDBJ databases">
        <title>Frankia sp. NRRL B-16219 Genome sequencing.</title>
        <authorList>
            <person name="Ghodhbane-Gtari F."/>
            <person name="Swanson E."/>
            <person name="Gueddou A."/>
            <person name="Louati M."/>
            <person name="Nouioui I."/>
            <person name="Hezbri K."/>
            <person name="Abebe-Akele F."/>
            <person name="Simpson S."/>
            <person name="Morris K."/>
            <person name="Thomas K."/>
            <person name="Gtari M."/>
            <person name="Tisa L.S."/>
        </authorList>
    </citation>
    <scope>NUCLEOTIDE SEQUENCE [LARGE SCALE GENOMIC DNA]</scope>
    <source>
        <strain evidence="3">NRRL B-16219</strain>
    </source>
</reference>
<evidence type="ECO:0000313" key="3">
    <source>
        <dbReference type="Proteomes" id="UP000179769"/>
    </source>
</evidence>